<comment type="subcellular location">
    <subcellularLocation>
        <location evidence="1">Cell membrane</location>
        <topology evidence="1">Multi-pass membrane protein</topology>
    </subcellularLocation>
</comment>
<feature type="transmembrane region" description="Helical" evidence="7">
    <location>
        <begin position="77"/>
        <end position="102"/>
    </location>
</feature>
<protein>
    <submittedName>
        <fullName evidence="9">Carbohydrate ABC transporter membrane protein 2, CUT1 family</fullName>
    </submittedName>
</protein>
<dbReference type="InterPro" id="IPR035906">
    <property type="entry name" value="MetI-like_sf"/>
</dbReference>
<dbReference type="Gene3D" id="1.10.3720.10">
    <property type="entry name" value="MetI-like"/>
    <property type="match status" value="1"/>
</dbReference>
<keyword evidence="10" id="KW-1185">Reference proteome</keyword>
<keyword evidence="6 7" id="KW-0472">Membrane</keyword>
<dbReference type="PROSITE" id="PS50928">
    <property type="entry name" value="ABC_TM1"/>
    <property type="match status" value="1"/>
</dbReference>
<dbReference type="CDD" id="cd06261">
    <property type="entry name" value="TM_PBP2"/>
    <property type="match status" value="1"/>
</dbReference>
<dbReference type="GO" id="GO:0055085">
    <property type="term" value="P:transmembrane transport"/>
    <property type="evidence" value="ECO:0007669"/>
    <property type="project" value="InterPro"/>
</dbReference>
<feature type="transmembrane region" description="Helical" evidence="7">
    <location>
        <begin position="146"/>
        <end position="164"/>
    </location>
</feature>
<dbReference type="Proteomes" id="UP000199158">
    <property type="component" value="Unassembled WGS sequence"/>
</dbReference>
<feature type="transmembrane region" description="Helical" evidence="7">
    <location>
        <begin position="267"/>
        <end position="288"/>
    </location>
</feature>
<name>A0A1H8AHL3_9FIRM</name>
<evidence type="ECO:0000256" key="4">
    <source>
        <dbReference type="ARBA" id="ARBA00022692"/>
    </source>
</evidence>
<feature type="transmembrane region" description="Helical" evidence="7">
    <location>
        <begin position="12"/>
        <end position="33"/>
    </location>
</feature>
<proteinExistence type="predicted"/>
<dbReference type="GO" id="GO:0005886">
    <property type="term" value="C:plasma membrane"/>
    <property type="evidence" value="ECO:0007669"/>
    <property type="project" value="UniProtKB-SubCell"/>
</dbReference>
<dbReference type="AlphaFoldDB" id="A0A1H8AHL3"/>
<organism evidence="9 10">
    <name type="scientific">Hydrogenoanaerobacterium saccharovorans</name>
    <dbReference type="NCBI Taxonomy" id="474960"/>
    <lineage>
        <taxon>Bacteria</taxon>
        <taxon>Bacillati</taxon>
        <taxon>Bacillota</taxon>
        <taxon>Clostridia</taxon>
        <taxon>Eubacteriales</taxon>
        <taxon>Oscillospiraceae</taxon>
        <taxon>Hydrogenoanaerobacterium</taxon>
    </lineage>
</organism>
<evidence type="ECO:0000256" key="7">
    <source>
        <dbReference type="SAM" id="Phobius"/>
    </source>
</evidence>
<evidence type="ECO:0000256" key="3">
    <source>
        <dbReference type="ARBA" id="ARBA00022475"/>
    </source>
</evidence>
<dbReference type="EMBL" id="FOCG01000001">
    <property type="protein sequence ID" value="SEM70210.1"/>
    <property type="molecule type" value="Genomic_DNA"/>
</dbReference>
<evidence type="ECO:0000256" key="6">
    <source>
        <dbReference type="ARBA" id="ARBA00023136"/>
    </source>
</evidence>
<dbReference type="RefSeq" id="WP_243116507.1">
    <property type="nucleotide sequence ID" value="NZ_RKRD01000001.1"/>
</dbReference>
<evidence type="ECO:0000313" key="10">
    <source>
        <dbReference type="Proteomes" id="UP000199158"/>
    </source>
</evidence>
<feature type="transmembrane region" description="Helical" evidence="7">
    <location>
        <begin position="114"/>
        <end position="134"/>
    </location>
</feature>
<dbReference type="InterPro" id="IPR000515">
    <property type="entry name" value="MetI-like"/>
</dbReference>
<evidence type="ECO:0000256" key="5">
    <source>
        <dbReference type="ARBA" id="ARBA00022989"/>
    </source>
</evidence>
<evidence type="ECO:0000256" key="1">
    <source>
        <dbReference type="ARBA" id="ARBA00004651"/>
    </source>
</evidence>
<keyword evidence="5 7" id="KW-1133">Transmembrane helix</keyword>
<gene>
    <name evidence="9" type="ORF">SAMN05216180_1343</name>
</gene>
<dbReference type="PANTHER" id="PTHR43744:SF9">
    <property type="entry name" value="POLYGALACTURONAN_RHAMNOGALACTURONAN TRANSPORT SYSTEM PERMEASE PROTEIN YTCP"/>
    <property type="match status" value="1"/>
</dbReference>
<keyword evidence="2" id="KW-0813">Transport</keyword>
<evidence type="ECO:0000259" key="8">
    <source>
        <dbReference type="PROSITE" id="PS50928"/>
    </source>
</evidence>
<feature type="transmembrane region" description="Helical" evidence="7">
    <location>
        <begin position="185"/>
        <end position="207"/>
    </location>
</feature>
<keyword evidence="3" id="KW-1003">Cell membrane</keyword>
<dbReference type="PANTHER" id="PTHR43744">
    <property type="entry name" value="ABC TRANSPORTER PERMEASE PROTEIN MG189-RELATED-RELATED"/>
    <property type="match status" value="1"/>
</dbReference>
<feature type="domain" description="ABC transmembrane type-1" evidence="8">
    <location>
        <begin position="77"/>
        <end position="282"/>
    </location>
</feature>
<dbReference type="STRING" id="474960.SAMN05216180_1343"/>
<reference evidence="9 10" key="1">
    <citation type="submission" date="2016-10" db="EMBL/GenBank/DDBJ databases">
        <authorList>
            <person name="de Groot N.N."/>
        </authorList>
    </citation>
    <scope>NUCLEOTIDE SEQUENCE [LARGE SCALE GENOMIC DNA]</scope>
    <source>
        <strain evidence="9 10">CGMCC 1.5070</strain>
    </source>
</reference>
<keyword evidence="4 7" id="KW-0812">Transmembrane</keyword>
<dbReference type="SUPFAM" id="SSF161098">
    <property type="entry name" value="MetI-like"/>
    <property type="match status" value="1"/>
</dbReference>
<sequence>MVALKRYKKYTFAQIVLMIVLGAITLTMIVPLLNILARSLSSPEASVSMSGLEILPKDFDLINYRIVFSHPVLMPALWNSIVITVVGTAINILLTTTAAYVLTRPKLAFKKPIMVFLIIMMLFEPGLVPEYLVIKDLGLMGSKWSVILLTAVNVYYLIIMMRYFEEVPVSIYEAATIDGAGHLRMLFSIVFPLSKAGIATITMFYAVVRWNEYFKASIYLTKAKDTVLQVILRQFVVLGDTVSIVGQQNLYNYNDLARIDYNALKGATIIVAIIPILLLYPIVLKYYAKDVMGGGVKE</sequence>
<evidence type="ECO:0000256" key="2">
    <source>
        <dbReference type="ARBA" id="ARBA00022448"/>
    </source>
</evidence>
<evidence type="ECO:0000313" key="9">
    <source>
        <dbReference type="EMBL" id="SEM70210.1"/>
    </source>
</evidence>
<accession>A0A1H8AHL3</accession>